<dbReference type="Gene3D" id="3.30.230.40">
    <property type="entry name" value="Imidazole glycerol phosphate dehydratase, domain 1"/>
    <property type="match status" value="2"/>
</dbReference>
<dbReference type="SUPFAM" id="SSF54211">
    <property type="entry name" value="Ribosomal protein S5 domain 2-like"/>
    <property type="match status" value="2"/>
</dbReference>
<dbReference type="Gene3D" id="3.40.50.880">
    <property type="match status" value="1"/>
</dbReference>
<reference evidence="9 10" key="1">
    <citation type="journal article" date="2018" name="Nat. Biotechnol.">
        <title>A standardized bacterial taxonomy based on genome phylogeny substantially revises the tree of life.</title>
        <authorList>
            <person name="Parks D.H."/>
            <person name="Chuvochina M."/>
            <person name="Waite D.W."/>
            <person name="Rinke C."/>
            <person name="Skarshewski A."/>
            <person name="Chaumeil P.A."/>
            <person name="Hugenholtz P."/>
        </authorList>
    </citation>
    <scope>NUCLEOTIDE SEQUENCE [LARGE SCALE GENOMIC DNA]</scope>
    <source>
        <strain evidence="9">UBA8781</strain>
    </source>
</reference>
<accession>A0A3D1JF34</accession>
<comment type="catalytic activity">
    <reaction evidence="6 7">
        <text>D-erythro-1-(imidazol-4-yl)glycerol 3-phosphate = 3-(imidazol-4-yl)-2-oxopropyl phosphate + H2O</text>
        <dbReference type="Rhea" id="RHEA:11040"/>
        <dbReference type="ChEBI" id="CHEBI:15377"/>
        <dbReference type="ChEBI" id="CHEBI:57766"/>
        <dbReference type="ChEBI" id="CHEBI:58278"/>
        <dbReference type="EC" id="4.2.1.19"/>
    </reaction>
</comment>
<comment type="subcellular location">
    <subcellularLocation>
        <location evidence="6 7">Cytoplasm</location>
    </subcellularLocation>
</comment>
<protein>
    <recommendedName>
        <fullName evidence="2 6">Imidazoleglycerol-phosphate dehydratase</fullName>
        <shortName evidence="6">IGPD</shortName>
        <ecNumber evidence="6 7">4.2.1.19</ecNumber>
    </recommendedName>
</protein>
<evidence type="ECO:0000256" key="4">
    <source>
        <dbReference type="ARBA" id="ARBA00023102"/>
    </source>
</evidence>
<evidence type="ECO:0000313" key="10">
    <source>
        <dbReference type="Proteomes" id="UP000264141"/>
    </source>
</evidence>
<dbReference type="SUPFAM" id="SSF52317">
    <property type="entry name" value="Class I glutamine amidotransferase-like"/>
    <property type="match status" value="1"/>
</dbReference>
<dbReference type="PROSITE" id="PS00954">
    <property type="entry name" value="IGP_DEHYDRATASE_1"/>
    <property type="match status" value="1"/>
</dbReference>
<comment type="caution">
    <text evidence="9">The sequence shown here is derived from an EMBL/GenBank/DDBJ whole genome shotgun (WGS) entry which is preliminary data.</text>
</comment>
<dbReference type="InterPro" id="IPR020565">
    <property type="entry name" value="ImidazoleglycerP_deHydtase_CS"/>
</dbReference>
<dbReference type="EMBL" id="DPBP01000022">
    <property type="protein sequence ID" value="HCE17200.1"/>
    <property type="molecule type" value="Genomic_DNA"/>
</dbReference>
<dbReference type="InterPro" id="IPR020568">
    <property type="entry name" value="Ribosomal_Su5_D2-typ_SF"/>
</dbReference>
<evidence type="ECO:0000256" key="1">
    <source>
        <dbReference type="ARBA" id="ARBA00005047"/>
    </source>
</evidence>
<dbReference type="Pfam" id="PF01965">
    <property type="entry name" value="DJ-1_PfpI"/>
    <property type="match status" value="1"/>
</dbReference>
<keyword evidence="4 6" id="KW-0368">Histidine biosynthesis</keyword>
<dbReference type="GO" id="GO:0005737">
    <property type="term" value="C:cytoplasm"/>
    <property type="evidence" value="ECO:0007669"/>
    <property type="project" value="UniProtKB-SubCell"/>
</dbReference>
<dbReference type="Pfam" id="PF00475">
    <property type="entry name" value="IGPD"/>
    <property type="match status" value="1"/>
</dbReference>
<dbReference type="OrthoDB" id="9790411at2"/>
<dbReference type="FunFam" id="3.30.230.40:FF:000003">
    <property type="entry name" value="Imidazoleglycerol-phosphate dehydratase HisB"/>
    <property type="match status" value="1"/>
</dbReference>
<proteinExistence type="inferred from homology"/>
<evidence type="ECO:0000256" key="5">
    <source>
        <dbReference type="ARBA" id="ARBA00023239"/>
    </source>
</evidence>
<dbReference type="CDD" id="cd07914">
    <property type="entry name" value="IGPD"/>
    <property type="match status" value="1"/>
</dbReference>
<sequence>MKVAVILYDGFSSLEFSTLYEPLARAAWNAPGLLQCDLCSPYSEVFDAYGLHYYPTRMTSSLQGYDLLCVPGGPGASKQVENPSFLSWLATARDTPQILLIGHGALLLAAAGLLKGHEIASPPEVEARLSSLGVHPSPQPLVLDGPVLSASDIRAALDLAQAVARSLIQGMPLRSISGASDATLPQPRLVTTERKTAETNITVRLNLDGCGKHQIQTGLPFLDHMLTQVAVHGLFDLQVDAQGDLQIDAHHTLEDVALTLGLAFQQALGDRAGIVRMASAEVPMDDSLARVTVDFSGRPYCVFQGNWTLPSVGGIPNTLFVHFFESLAQNARCNLHAIIQYGNDDHHKAEALFKALGRAFCTATRLDPRRGSFIPSSKGVL</sequence>
<dbReference type="STRING" id="229919.GCA_001050195_02067"/>
<evidence type="ECO:0000313" key="9">
    <source>
        <dbReference type="EMBL" id="HCE17200.1"/>
    </source>
</evidence>
<dbReference type="InterPro" id="IPR000807">
    <property type="entry name" value="ImidazoleglycerolP_deHydtase"/>
</dbReference>
<dbReference type="NCBIfam" id="NF002111">
    <property type="entry name" value="PRK00951.2-1"/>
    <property type="match status" value="1"/>
</dbReference>
<dbReference type="UniPathway" id="UPA00031">
    <property type="reaction ID" value="UER00011"/>
</dbReference>
<comment type="pathway">
    <text evidence="1 6 7">Amino-acid biosynthesis; L-histidine biosynthesis; L-histidine from 5-phospho-alpha-D-ribose 1-diphosphate: step 6/9.</text>
</comment>
<dbReference type="GO" id="GO:0004424">
    <property type="term" value="F:imidazoleglycerol-phosphate dehydratase activity"/>
    <property type="evidence" value="ECO:0007669"/>
    <property type="project" value="UniProtKB-UniRule"/>
</dbReference>
<evidence type="ECO:0000256" key="2">
    <source>
        <dbReference type="ARBA" id="ARBA00016664"/>
    </source>
</evidence>
<dbReference type="PANTHER" id="PTHR23133">
    <property type="entry name" value="IMIDAZOLEGLYCEROL-PHOSPHATE DEHYDRATASE HIS7"/>
    <property type="match status" value="1"/>
</dbReference>
<evidence type="ECO:0000256" key="7">
    <source>
        <dbReference type="RuleBase" id="RU000599"/>
    </source>
</evidence>
<evidence type="ECO:0000259" key="8">
    <source>
        <dbReference type="Pfam" id="PF01965"/>
    </source>
</evidence>
<dbReference type="PROSITE" id="PS00955">
    <property type="entry name" value="IGP_DEHYDRATASE_2"/>
    <property type="match status" value="1"/>
</dbReference>
<dbReference type="GO" id="GO:0000105">
    <property type="term" value="P:L-histidine biosynthetic process"/>
    <property type="evidence" value="ECO:0007669"/>
    <property type="project" value="UniProtKB-UniRule"/>
</dbReference>
<dbReference type="Proteomes" id="UP000264141">
    <property type="component" value="Unassembled WGS sequence"/>
</dbReference>
<comment type="similarity">
    <text evidence="6 7">Belongs to the imidazoleglycerol-phosphate dehydratase family.</text>
</comment>
<dbReference type="InterPro" id="IPR002818">
    <property type="entry name" value="DJ-1/PfpI"/>
</dbReference>
<dbReference type="NCBIfam" id="NF002116">
    <property type="entry name" value="PRK00951.2-6"/>
    <property type="match status" value="1"/>
</dbReference>
<keyword evidence="3 6" id="KW-0028">Amino-acid biosynthesis</keyword>
<keyword evidence="6" id="KW-0963">Cytoplasm</keyword>
<dbReference type="InterPro" id="IPR029062">
    <property type="entry name" value="Class_I_gatase-like"/>
</dbReference>
<evidence type="ECO:0000256" key="6">
    <source>
        <dbReference type="HAMAP-Rule" id="MF_00076"/>
    </source>
</evidence>
<evidence type="ECO:0000256" key="3">
    <source>
        <dbReference type="ARBA" id="ARBA00022605"/>
    </source>
</evidence>
<dbReference type="PANTHER" id="PTHR23133:SF2">
    <property type="entry name" value="IMIDAZOLEGLYCEROL-PHOSPHATE DEHYDRATASE"/>
    <property type="match status" value="1"/>
</dbReference>
<keyword evidence="5 6" id="KW-0456">Lyase</keyword>
<dbReference type="AlphaFoldDB" id="A0A3D1JF34"/>
<feature type="domain" description="DJ-1/PfpI" evidence="8">
    <location>
        <begin position="1"/>
        <end position="164"/>
    </location>
</feature>
<name>A0A3D1JF34_9CHLR</name>
<dbReference type="EC" id="4.2.1.19" evidence="6 7"/>
<organism evidence="9 10">
    <name type="scientific">Anaerolinea thermolimosa</name>
    <dbReference type="NCBI Taxonomy" id="229919"/>
    <lineage>
        <taxon>Bacteria</taxon>
        <taxon>Bacillati</taxon>
        <taxon>Chloroflexota</taxon>
        <taxon>Anaerolineae</taxon>
        <taxon>Anaerolineales</taxon>
        <taxon>Anaerolineaceae</taxon>
        <taxon>Anaerolinea</taxon>
    </lineage>
</organism>
<gene>
    <name evidence="6" type="primary">hisB</name>
    <name evidence="9" type="ORF">DEQ80_05015</name>
</gene>
<dbReference type="FunFam" id="3.30.230.40:FF:000001">
    <property type="entry name" value="Imidazoleglycerol-phosphate dehydratase HisB"/>
    <property type="match status" value="1"/>
</dbReference>
<dbReference type="HAMAP" id="MF_00076">
    <property type="entry name" value="HisB"/>
    <property type="match status" value="1"/>
</dbReference>
<dbReference type="InterPro" id="IPR038494">
    <property type="entry name" value="IGPD_sf"/>
</dbReference>